<evidence type="ECO:0000256" key="5">
    <source>
        <dbReference type="ARBA" id="ARBA00022630"/>
    </source>
</evidence>
<protein>
    <recommendedName>
        <fullName evidence="8">Probable malate:quinone oxidoreductase</fullName>
        <ecNumber evidence="8">1.1.5.4</ecNumber>
    </recommendedName>
    <alternativeName>
        <fullName evidence="8">MQO</fullName>
    </alternativeName>
    <alternativeName>
        <fullName evidence="8">Malate dehydrogenase [quinone]</fullName>
    </alternativeName>
</protein>
<dbReference type="SUPFAM" id="SSF51905">
    <property type="entry name" value="FAD/NAD(P)-binding domain"/>
    <property type="match status" value="1"/>
</dbReference>
<keyword evidence="9" id="KW-0472">Membrane</keyword>
<name>A0A4V3EMX0_9ACTN</name>
<evidence type="ECO:0000313" key="11">
    <source>
        <dbReference type="Proteomes" id="UP000295371"/>
    </source>
</evidence>
<dbReference type="HAMAP" id="MF_00212">
    <property type="entry name" value="MQO"/>
    <property type="match status" value="1"/>
</dbReference>
<proteinExistence type="inferred from homology"/>
<evidence type="ECO:0000256" key="8">
    <source>
        <dbReference type="HAMAP-Rule" id="MF_00212"/>
    </source>
</evidence>
<comment type="caution">
    <text evidence="10">The sequence shown here is derived from an EMBL/GenBank/DDBJ whole genome shotgun (WGS) entry which is preliminary data.</text>
</comment>
<dbReference type="InterPro" id="IPR036188">
    <property type="entry name" value="FAD/NAD-bd_sf"/>
</dbReference>
<evidence type="ECO:0000256" key="1">
    <source>
        <dbReference type="ARBA" id="ARBA00001139"/>
    </source>
</evidence>
<dbReference type="AlphaFoldDB" id="A0A4V3EMX0"/>
<evidence type="ECO:0000256" key="2">
    <source>
        <dbReference type="ARBA" id="ARBA00001974"/>
    </source>
</evidence>
<dbReference type="InterPro" id="IPR006231">
    <property type="entry name" value="MQO"/>
</dbReference>
<dbReference type="EMBL" id="SOAW01000002">
    <property type="protein sequence ID" value="TDT31228.1"/>
    <property type="molecule type" value="Genomic_DNA"/>
</dbReference>
<keyword evidence="11" id="KW-1185">Reference proteome</keyword>
<dbReference type="GO" id="GO:0047545">
    <property type="term" value="F:(S)-2-hydroxyglutarate dehydrogenase activity"/>
    <property type="evidence" value="ECO:0007669"/>
    <property type="project" value="TreeGrafter"/>
</dbReference>
<dbReference type="EC" id="1.1.5.4" evidence="8"/>
<dbReference type="RefSeq" id="WP_133755528.1">
    <property type="nucleotide sequence ID" value="NZ_SOAW01000002.1"/>
</dbReference>
<organism evidence="10 11">
    <name type="scientific">Naumannella halotolerans</name>
    <dbReference type="NCBI Taxonomy" id="993414"/>
    <lineage>
        <taxon>Bacteria</taxon>
        <taxon>Bacillati</taxon>
        <taxon>Actinomycetota</taxon>
        <taxon>Actinomycetes</taxon>
        <taxon>Propionibacteriales</taxon>
        <taxon>Propionibacteriaceae</taxon>
        <taxon>Naumannella</taxon>
    </lineage>
</organism>
<dbReference type="Pfam" id="PF06039">
    <property type="entry name" value="Mqo"/>
    <property type="match status" value="1"/>
</dbReference>
<comment type="catalytic activity">
    <reaction evidence="1 8">
        <text>(S)-malate + a quinone = a quinol + oxaloacetate</text>
        <dbReference type="Rhea" id="RHEA:46012"/>
        <dbReference type="ChEBI" id="CHEBI:15589"/>
        <dbReference type="ChEBI" id="CHEBI:16452"/>
        <dbReference type="ChEBI" id="CHEBI:24646"/>
        <dbReference type="ChEBI" id="CHEBI:132124"/>
        <dbReference type="EC" id="1.1.5.4"/>
    </reaction>
</comment>
<evidence type="ECO:0000256" key="7">
    <source>
        <dbReference type="ARBA" id="ARBA00023002"/>
    </source>
</evidence>
<evidence type="ECO:0000313" key="10">
    <source>
        <dbReference type="EMBL" id="TDT31228.1"/>
    </source>
</evidence>
<evidence type="ECO:0000256" key="9">
    <source>
        <dbReference type="SAM" id="Phobius"/>
    </source>
</evidence>
<dbReference type="PANTHER" id="PTHR43104:SF2">
    <property type="entry name" value="L-2-HYDROXYGLUTARATE DEHYDROGENASE, MITOCHONDRIAL"/>
    <property type="match status" value="1"/>
</dbReference>
<comment type="cofactor">
    <cofactor evidence="2 8">
        <name>FAD</name>
        <dbReference type="ChEBI" id="CHEBI:57692"/>
    </cofactor>
</comment>
<keyword evidence="7 8" id="KW-0560">Oxidoreductase</keyword>
<dbReference type="Proteomes" id="UP000295371">
    <property type="component" value="Unassembled WGS sequence"/>
</dbReference>
<dbReference type="OrthoDB" id="9763983at2"/>
<keyword evidence="9" id="KW-1133">Transmembrane helix</keyword>
<dbReference type="Gene3D" id="3.50.50.60">
    <property type="entry name" value="FAD/NAD(P)-binding domain"/>
    <property type="match status" value="1"/>
</dbReference>
<feature type="transmembrane region" description="Helical" evidence="9">
    <location>
        <begin position="12"/>
        <end position="29"/>
    </location>
</feature>
<dbReference type="PANTHER" id="PTHR43104">
    <property type="entry name" value="L-2-HYDROXYGLUTARATE DEHYDROGENASE, MITOCHONDRIAL"/>
    <property type="match status" value="1"/>
</dbReference>
<comment type="similarity">
    <text evidence="8">Belongs to the MQO family.</text>
</comment>
<sequence length="488" mass="52841">MSRAGAAEDADAVLVGGGIMSVTLGLLLARLQPDWRIVLLETRSEPATESSAAWNNAGTGHAGYCELNYMPDPEDPSKAHGVASQFMLSREWWAGLAAEGVLSPAAFIHRAPHLALVFGERNAAYLRRRWEVMRSDPLFAAMEFTTAADEIAQWAPLTMRGRHRTVVAATRHTAGTDLDYGALTRQLAAAFAARGGELRTGHRVRGIRRLAPRRWSVTARTPERDVTFRTRFVFVGAGGATLPLLQTARIPEIDGFGVLPVGAAFYRCAVSEVVAEHAVKVYGQAAPGAPPMSIPHLDRRTVDGAAQLMFGPYATFSTKLLKHGRLTDAPATLRPDNASVVASAVARNLPVVGYLVRQLLASDAARFGQLQQLYPGAERRQWELIHAGQRAQIVAPDAGRGLRGGRLQFWGTRRVITADRSLAGLLGASPGASTSVAAMIELLSRCFPEHWPRWQAELQQAIPGLGRDRWTHRQVEQSLAATDAALAL</sequence>
<comment type="pathway">
    <text evidence="3 8">Carbohydrate metabolism; tricarboxylic acid cycle; oxaloacetate from (S)-malate (quinone route): step 1/1.</text>
</comment>
<evidence type="ECO:0000256" key="3">
    <source>
        <dbReference type="ARBA" id="ARBA00005012"/>
    </source>
</evidence>
<dbReference type="GO" id="GO:0006099">
    <property type="term" value="P:tricarboxylic acid cycle"/>
    <property type="evidence" value="ECO:0007669"/>
    <property type="project" value="UniProtKB-UniRule"/>
</dbReference>
<dbReference type="GO" id="GO:0008924">
    <property type="term" value="F:L-malate dehydrogenase (quinone) activity"/>
    <property type="evidence" value="ECO:0007669"/>
    <property type="project" value="UniProtKB-UniRule"/>
</dbReference>
<dbReference type="NCBIfam" id="NF003606">
    <property type="entry name" value="PRK05257.2-1"/>
    <property type="match status" value="1"/>
</dbReference>
<dbReference type="UniPathway" id="UPA00223">
    <property type="reaction ID" value="UER01008"/>
</dbReference>
<accession>A0A4V3EMX0</accession>
<reference evidence="10 11" key="1">
    <citation type="submission" date="2019-03" db="EMBL/GenBank/DDBJ databases">
        <title>Genomic Encyclopedia of Archaeal and Bacterial Type Strains, Phase II (KMG-II): from individual species to whole genera.</title>
        <authorList>
            <person name="Goeker M."/>
        </authorList>
    </citation>
    <scope>NUCLEOTIDE SEQUENCE [LARGE SCALE GENOMIC DNA]</scope>
    <source>
        <strain evidence="10 11">DSM 24323</strain>
    </source>
</reference>
<gene>
    <name evidence="8" type="primary">mqo</name>
    <name evidence="10" type="ORF">CLV29_2642</name>
</gene>
<keyword evidence="4 8" id="KW-0816">Tricarboxylic acid cycle</keyword>
<evidence type="ECO:0000256" key="6">
    <source>
        <dbReference type="ARBA" id="ARBA00022827"/>
    </source>
</evidence>
<evidence type="ECO:0000256" key="4">
    <source>
        <dbReference type="ARBA" id="ARBA00022532"/>
    </source>
</evidence>
<keyword evidence="6 8" id="KW-0274">FAD</keyword>
<keyword evidence="5 8" id="KW-0285">Flavoprotein</keyword>
<dbReference type="Gene3D" id="3.30.9.10">
    <property type="entry name" value="D-Amino Acid Oxidase, subunit A, domain 2"/>
    <property type="match status" value="1"/>
</dbReference>
<keyword evidence="9" id="KW-0812">Transmembrane</keyword>